<dbReference type="InterPro" id="IPR001764">
    <property type="entry name" value="Glyco_hydro_3_N"/>
</dbReference>
<evidence type="ECO:0000256" key="8">
    <source>
        <dbReference type="ARBA" id="ARBA00022801"/>
    </source>
</evidence>
<keyword evidence="11" id="KW-0472">Membrane</keyword>
<dbReference type="EC" id="3.2.1.21" evidence="4"/>
<keyword evidence="8 13" id="KW-0378">Hydrolase</keyword>
<evidence type="ECO:0000256" key="6">
    <source>
        <dbReference type="ARBA" id="ARBA00022525"/>
    </source>
</evidence>
<keyword evidence="11" id="KW-0812">Transmembrane</keyword>
<sequence>MQSPALADTNTTEENAGEIEFIEQENGPVLGYSSTSGVEIIQEGANQFKDLNQNGELDDYEDWRLSTEERAADLASKMSIEEIAGLMLYSSHQSIDSAELTDEQTSYITNDNLRHVLITNVESPETAAQWNNQAQTLAEGLGLGIPLNNSSDPRHSTDASAEFNAGADGDISMWPEAIGLAATFNPDIVEQFGHIAAEEYRALGIATALSPQIDIATDPRWYRFPGTFGENADLAADMAKAYGDGFQTSTQQDEIAEGWGYTSVNTMAKHWPGGGTGEAGRDAHYAFGKYAVYPGDNFDEHLLPFLNGAFNLEGGTDSVSAIMPYYTIPWNQDQEYGENVGNAYSEYIIQDLLRDKYDYDGVVTTDWGIIGDPNEDIEQFAGGKSWGVEELSDPERFYKVLINGVDQFGGVDEADGILEAYQLGIEEHGEEFMRNRFEESAVRLLKNVFQTGLFENPYLNVQETAETVGNPDYMEAGFEAQLQSIVMLKNKDNVLPLQSEDNEKLTAYVPERWFPPEESSFGGDDETPEGEWASPLNLDIVEEYFNTTTNPDEADFALVGIEGPDGGLGYSSEDVENGGNGYFPITLQYGEYIAEHAREESIAGGHPTEDSANRSYKDKTVTASNTKDLDLVLETKEKMGDKPVIASISMNNPSVLAEFEDQVDAILVNFGVQDQAVLEMLSGEEEPSGLLPFQMPANMKTVEEQYEDVAHDMIAYVDSERNTYDFAFGLNWDGVIQDERTERYEFDGASSNELPETATSMNIYLVFGLLLLLLGGVFLIIKRRKNT</sequence>
<evidence type="ECO:0000259" key="12">
    <source>
        <dbReference type="PROSITE" id="PS50847"/>
    </source>
</evidence>
<dbReference type="InterPro" id="IPR036962">
    <property type="entry name" value="Glyco_hydro_3_N_sf"/>
</dbReference>
<dbReference type="Pfam" id="PF00746">
    <property type="entry name" value="Gram_pos_anchor"/>
    <property type="match status" value="1"/>
</dbReference>
<evidence type="ECO:0000256" key="4">
    <source>
        <dbReference type="ARBA" id="ARBA00012744"/>
    </source>
</evidence>
<dbReference type="SUPFAM" id="SSF52279">
    <property type="entry name" value="Beta-D-glucan exohydrolase, C-terminal domain"/>
    <property type="match status" value="1"/>
</dbReference>
<evidence type="ECO:0000256" key="11">
    <source>
        <dbReference type="SAM" id="Phobius"/>
    </source>
</evidence>
<comment type="caution">
    <text evidence="13">The sequence shown here is derived from an EMBL/GenBank/DDBJ whole genome shotgun (WGS) entry which is preliminary data.</text>
</comment>
<dbReference type="Gene3D" id="3.40.50.1700">
    <property type="entry name" value="Glycoside hydrolase family 3 C-terminal domain"/>
    <property type="match status" value="1"/>
</dbReference>
<feature type="transmembrane region" description="Helical" evidence="11">
    <location>
        <begin position="761"/>
        <end position="781"/>
    </location>
</feature>
<protein>
    <recommendedName>
        <fullName evidence="4">beta-glucosidase</fullName>
        <ecNumber evidence="4">3.2.1.21</ecNumber>
    </recommendedName>
</protein>
<dbReference type="EMBL" id="JBHTKK010000035">
    <property type="protein sequence ID" value="MFD1068059.1"/>
    <property type="molecule type" value="Genomic_DNA"/>
</dbReference>
<evidence type="ECO:0000256" key="9">
    <source>
        <dbReference type="ARBA" id="ARBA00023088"/>
    </source>
</evidence>
<dbReference type="InterPro" id="IPR019931">
    <property type="entry name" value="LPXTG_anchor"/>
</dbReference>
<feature type="domain" description="Gram-positive cocci surface proteins LPxTG" evidence="12">
    <location>
        <begin position="754"/>
        <end position="787"/>
    </location>
</feature>
<dbReference type="PROSITE" id="PS50847">
    <property type="entry name" value="GRAM_POS_ANCHORING"/>
    <property type="match status" value="1"/>
</dbReference>
<reference evidence="14" key="1">
    <citation type="journal article" date="2019" name="Int. J. Syst. Evol. Microbiol.">
        <title>The Global Catalogue of Microorganisms (GCM) 10K type strain sequencing project: providing services to taxonomists for standard genome sequencing and annotation.</title>
        <authorList>
            <consortium name="The Broad Institute Genomics Platform"/>
            <consortium name="The Broad Institute Genome Sequencing Center for Infectious Disease"/>
            <person name="Wu L."/>
            <person name="Ma J."/>
        </authorList>
    </citation>
    <scope>NUCLEOTIDE SEQUENCE [LARGE SCALE GENOMIC DNA]</scope>
    <source>
        <strain evidence="14">CCUG 56608</strain>
    </source>
</reference>
<accession>A0ABW3NL29</accession>
<organism evidence="13 14">
    <name type="scientific">Oceanobacillus locisalsi</name>
    <dbReference type="NCBI Taxonomy" id="546107"/>
    <lineage>
        <taxon>Bacteria</taxon>
        <taxon>Bacillati</taxon>
        <taxon>Bacillota</taxon>
        <taxon>Bacilli</taxon>
        <taxon>Bacillales</taxon>
        <taxon>Bacillaceae</taxon>
        <taxon>Oceanobacillus</taxon>
    </lineage>
</organism>
<dbReference type="PANTHER" id="PTHR30620">
    <property type="entry name" value="PERIPLASMIC BETA-GLUCOSIDASE-RELATED"/>
    <property type="match status" value="1"/>
</dbReference>
<dbReference type="InterPro" id="IPR017853">
    <property type="entry name" value="GH"/>
</dbReference>
<evidence type="ECO:0000256" key="7">
    <source>
        <dbReference type="ARBA" id="ARBA00022729"/>
    </source>
</evidence>
<name>A0ABW3NL29_9BACI</name>
<comment type="similarity">
    <text evidence="3">Belongs to the glycosyl hydrolase 3 family.</text>
</comment>
<dbReference type="InterPro" id="IPR051915">
    <property type="entry name" value="Cellulose_Degrad_GH3"/>
</dbReference>
<dbReference type="Pfam" id="PF01915">
    <property type="entry name" value="Glyco_hydro_3_C"/>
    <property type="match status" value="1"/>
</dbReference>
<dbReference type="PRINTS" id="PR00133">
    <property type="entry name" value="GLHYDRLASE3"/>
</dbReference>
<keyword evidence="10" id="KW-0326">Glycosidase</keyword>
<comment type="catalytic activity">
    <reaction evidence="1">
        <text>Hydrolysis of terminal, non-reducing beta-D-glucosyl residues with release of beta-D-glucose.</text>
        <dbReference type="EC" id="3.2.1.21"/>
    </reaction>
</comment>
<dbReference type="SUPFAM" id="SSF51445">
    <property type="entry name" value="(Trans)glycosidases"/>
    <property type="match status" value="1"/>
</dbReference>
<dbReference type="InterPro" id="IPR002772">
    <property type="entry name" value="Glyco_hydro_3_C"/>
</dbReference>
<evidence type="ECO:0000256" key="5">
    <source>
        <dbReference type="ARBA" id="ARBA00022512"/>
    </source>
</evidence>
<keyword evidence="6" id="KW-0964">Secreted</keyword>
<dbReference type="GO" id="GO:0016787">
    <property type="term" value="F:hydrolase activity"/>
    <property type="evidence" value="ECO:0007669"/>
    <property type="project" value="UniProtKB-KW"/>
</dbReference>
<dbReference type="NCBIfam" id="TIGR01167">
    <property type="entry name" value="LPXTG_anchor"/>
    <property type="match status" value="1"/>
</dbReference>
<dbReference type="RefSeq" id="WP_379594267.1">
    <property type="nucleotide sequence ID" value="NZ_JBHTKK010000035.1"/>
</dbReference>
<evidence type="ECO:0000256" key="3">
    <source>
        <dbReference type="ARBA" id="ARBA00005336"/>
    </source>
</evidence>
<gene>
    <name evidence="13" type="ORF">ACFQ19_18855</name>
</gene>
<keyword evidence="5" id="KW-0134">Cell wall</keyword>
<keyword evidence="9" id="KW-0572">Peptidoglycan-anchor</keyword>
<dbReference type="InterPro" id="IPR036881">
    <property type="entry name" value="Glyco_hydro_3_C_sf"/>
</dbReference>
<dbReference type="PANTHER" id="PTHR30620:SF16">
    <property type="entry name" value="LYSOSOMAL BETA GLUCOSIDASE"/>
    <property type="match status" value="1"/>
</dbReference>
<dbReference type="Gene3D" id="3.20.20.300">
    <property type="entry name" value="Glycoside hydrolase, family 3, N-terminal domain"/>
    <property type="match status" value="1"/>
</dbReference>
<keyword evidence="7" id="KW-0732">Signal</keyword>
<evidence type="ECO:0000256" key="1">
    <source>
        <dbReference type="ARBA" id="ARBA00000448"/>
    </source>
</evidence>
<comment type="subcellular location">
    <subcellularLocation>
        <location evidence="2">Secreted</location>
        <location evidence="2">Cell wall</location>
        <topology evidence="2">Peptidoglycan-anchor</topology>
    </subcellularLocation>
</comment>
<evidence type="ECO:0000256" key="2">
    <source>
        <dbReference type="ARBA" id="ARBA00004168"/>
    </source>
</evidence>
<dbReference type="Proteomes" id="UP001597041">
    <property type="component" value="Unassembled WGS sequence"/>
</dbReference>
<keyword evidence="11" id="KW-1133">Transmembrane helix</keyword>
<evidence type="ECO:0000313" key="13">
    <source>
        <dbReference type="EMBL" id="MFD1068059.1"/>
    </source>
</evidence>
<evidence type="ECO:0000313" key="14">
    <source>
        <dbReference type="Proteomes" id="UP001597041"/>
    </source>
</evidence>
<proteinExistence type="inferred from homology"/>
<evidence type="ECO:0000256" key="10">
    <source>
        <dbReference type="ARBA" id="ARBA00023295"/>
    </source>
</evidence>
<keyword evidence="14" id="KW-1185">Reference proteome</keyword>
<dbReference type="Pfam" id="PF00933">
    <property type="entry name" value="Glyco_hydro_3"/>
    <property type="match status" value="1"/>
</dbReference>